<dbReference type="PANTHER" id="PTHR35936:SF17">
    <property type="entry name" value="ARGININE-BINDING EXTRACELLULAR PROTEIN ARTP"/>
    <property type="match status" value="1"/>
</dbReference>
<evidence type="ECO:0000259" key="2">
    <source>
        <dbReference type="SMART" id="SM00062"/>
    </source>
</evidence>
<dbReference type="Gene3D" id="3.40.190.10">
    <property type="entry name" value="Periplasmic binding protein-like II"/>
    <property type="match status" value="2"/>
</dbReference>
<name>A0ABU5KA25_9ACTN</name>
<proteinExistence type="predicted"/>
<dbReference type="Pfam" id="PF00497">
    <property type="entry name" value="SBP_bac_3"/>
    <property type="match status" value="1"/>
</dbReference>
<feature type="domain" description="Solute-binding protein family 3/N-terminal" evidence="2">
    <location>
        <begin position="16"/>
        <end position="223"/>
    </location>
</feature>
<keyword evidence="1" id="KW-0732">Signal</keyword>
<sequence length="241" mass="25362">MRPSDDVVRDLAPTGVLRATINLGNPVLAHGTHDDPGGVTVAIARELARRLDVPLELLCFHAAREAYAAMAGGEADLTFLAVDPAREAEVRFSPSYLAIEGVYVTQRGRGPASAGEVDRTGARVGVKEGSAYDLFLTRTLREAEVVRGTDGIDVYLAEHLDVGAGIRQPAVAFVAEHPTHRVLEPAFMQIRQAVGIPRDRTDAAARFVADTVGDLLASGFVPDALAEAGQDPGLAAAPPAP</sequence>
<protein>
    <submittedName>
        <fullName evidence="3">Transporter substrate-binding domain-containing protein</fullName>
    </submittedName>
</protein>
<evidence type="ECO:0000313" key="4">
    <source>
        <dbReference type="Proteomes" id="UP001291999"/>
    </source>
</evidence>
<gene>
    <name evidence="3" type="ORF">SFC79_08010</name>
</gene>
<dbReference type="Proteomes" id="UP001291999">
    <property type="component" value="Unassembled WGS sequence"/>
</dbReference>
<organism evidence="3 4">
    <name type="scientific">Nocardioides renjunii</name>
    <dbReference type="NCBI Taxonomy" id="3095075"/>
    <lineage>
        <taxon>Bacteria</taxon>
        <taxon>Bacillati</taxon>
        <taxon>Actinomycetota</taxon>
        <taxon>Actinomycetes</taxon>
        <taxon>Propionibacteriales</taxon>
        <taxon>Nocardioidaceae</taxon>
        <taxon>Nocardioides</taxon>
    </lineage>
</organism>
<accession>A0ABU5KA25</accession>
<evidence type="ECO:0000256" key="1">
    <source>
        <dbReference type="ARBA" id="ARBA00022729"/>
    </source>
</evidence>
<dbReference type="SUPFAM" id="SSF53850">
    <property type="entry name" value="Periplasmic binding protein-like II"/>
    <property type="match status" value="1"/>
</dbReference>
<dbReference type="RefSeq" id="WP_322423941.1">
    <property type="nucleotide sequence ID" value="NZ_JAXQPW010000002.1"/>
</dbReference>
<dbReference type="PANTHER" id="PTHR35936">
    <property type="entry name" value="MEMBRANE-BOUND LYTIC MUREIN TRANSGLYCOSYLASE F"/>
    <property type="match status" value="1"/>
</dbReference>
<keyword evidence="4" id="KW-1185">Reference proteome</keyword>
<reference evidence="3 4" key="1">
    <citation type="submission" date="2023-11" db="EMBL/GenBank/DDBJ databases">
        <title>Novel species in genus Nocardioides.</title>
        <authorList>
            <person name="Zhou H."/>
        </authorList>
    </citation>
    <scope>NUCLEOTIDE SEQUENCE [LARGE SCALE GENOMIC DNA]</scope>
    <source>
        <strain evidence="3 4">S-58</strain>
    </source>
</reference>
<dbReference type="SMART" id="SM00062">
    <property type="entry name" value="PBPb"/>
    <property type="match status" value="1"/>
</dbReference>
<comment type="caution">
    <text evidence="3">The sequence shown here is derived from an EMBL/GenBank/DDBJ whole genome shotgun (WGS) entry which is preliminary data.</text>
</comment>
<dbReference type="InterPro" id="IPR001638">
    <property type="entry name" value="Solute-binding_3/MltF_N"/>
</dbReference>
<dbReference type="EMBL" id="JAXQPW010000002">
    <property type="protein sequence ID" value="MDZ5661702.1"/>
    <property type="molecule type" value="Genomic_DNA"/>
</dbReference>
<evidence type="ECO:0000313" key="3">
    <source>
        <dbReference type="EMBL" id="MDZ5661702.1"/>
    </source>
</evidence>